<protein>
    <submittedName>
        <fullName evidence="2">Uncharacterized protein</fullName>
    </submittedName>
</protein>
<name>A0ABP0C8P1_9PEZI</name>
<feature type="transmembrane region" description="Helical" evidence="1">
    <location>
        <begin position="127"/>
        <end position="149"/>
    </location>
</feature>
<reference evidence="2 3" key="1">
    <citation type="submission" date="2024-01" db="EMBL/GenBank/DDBJ databases">
        <authorList>
            <person name="Allen C."/>
            <person name="Tagirdzhanova G."/>
        </authorList>
    </citation>
    <scope>NUCLEOTIDE SEQUENCE [LARGE SCALE GENOMIC DNA]</scope>
</reference>
<gene>
    <name evidence="2" type="ORF">SEUCBS140593_006894</name>
</gene>
<dbReference type="PROSITE" id="PS51257">
    <property type="entry name" value="PROKAR_LIPOPROTEIN"/>
    <property type="match status" value="1"/>
</dbReference>
<organism evidence="2 3">
    <name type="scientific">Sporothrix eucalyptigena</name>
    <dbReference type="NCBI Taxonomy" id="1812306"/>
    <lineage>
        <taxon>Eukaryota</taxon>
        <taxon>Fungi</taxon>
        <taxon>Dikarya</taxon>
        <taxon>Ascomycota</taxon>
        <taxon>Pezizomycotina</taxon>
        <taxon>Sordariomycetes</taxon>
        <taxon>Sordariomycetidae</taxon>
        <taxon>Ophiostomatales</taxon>
        <taxon>Ophiostomataceae</taxon>
        <taxon>Sporothrix</taxon>
    </lineage>
</organism>
<keyword evidence="3" id="KW-1185">Reference proteome</keyword>
<accession>A0ABP0C8P1</accession>
<feature type="transmembrane region" description="Helical" evidence="1">
    <location>
        <begin position="12"/>
        <end position="34"/>
    </location>
</feature>
<keyword evidence="1" id="KW-1133">Transmembrane helix</keyword>
<proteinExistence type="predicted"/>
<keyword evidence="1" id="KW-0472">Membrane</keyword>
<comment type="caution">
    <text evidence="2">The sequence shown here is derived from an EMBL/GenBank/DDBJ whole genome shotgun (WGS) entry which is preliminary data.</text>
</comment>
<keyword evidence="1" id="KW-0812">Transmembrane</keyword>
<feature type="transmembrane region" description="Helical" evidence="1">
    <location>
        <begin position="183"/>
        <end position="205"/>
    </location>
</feature>
<sequence length="262" mass="27125">MLARKDFRQALAGLLAISIVVFYILVIVGCNSTSPGLPGIYLVKLANNETQAEVHVGLFSLCAGPGPTNLTCAGTVGNSVAVNASSSTTKYYLPGTTTVAPSSLQSMLALAASIQSGSTGPGGVLSIVYVPLLLSALCFIGAAGSLLAFRIFSRASNKYMGGDGEAYQNEKAYLHERNAWQAAVMLTTGAVMAALAAAISSTVAVRALQFASTSLPGTTTSSTSTTAISVSGGTSMQVLQWLIVVLTMLWHPLLESVWRKIL</sequence>
<feature type="transmembrane region" description="Helical" evidence="1">
    <location>
        <begin position="238"/>
        <end position="258"/>
    </location>
</feature>
<evidence type="ECO:0000313" key="2">
    <source>
        <dbReference type="EMBL" id="CAK7228373.1"/>
    </source>
</evidence>
<evidence type="ECO:0000313" key="3">
    <source>
        <dbReference type="Proteomes" id="UP001642482"/>
    </source>
</evidence>
<dbReference type="Proteomes" id="UP001642482">
    <property type="component" value="Unassembled WGS sequence"/>
</dbReference>
<evidence type="ECO:0000256" key="1">
    <source>
        <dbReference type="SAM" id="Phobius"/>
    </source>
</evidence>
<dbReference type="EMBL" id="CAWUHD010000078">
    <property type="protein sequence ID" value="CAK7228373.1"/>
    <property type="molecule type" value="Genomic_DNA"/>
</dbReference>